<dbReference type="Proteomes" id="UP001305521">
    <property type="component" value="Chromosome"/>
</dbReference>
<feature type="compositionally biased region" description="Low complexity" evidence="1">
    <location>
        <begin position="30"/>
        <end position="44"/>
    </location>
</feature>
<proteinExistence type="predicted"/>
<dbReference type="RefSeq" id="WP_318648534.1">
    <property type="nucleotide sequence ID" value="NZ_CP137852.1"/>
</dbReference>
<protein>
    <submittedName>
        <fullName evidence="2">Uncharacterized protein</fullName>
    </submittedName>
</protein>
<keyword evidence="3" id="KW-1185">Reference proteome</keyword>
<name>A0ABZ0PFQ6_9PROT</name>
<evidence type="ECO:0000313" key="3">
    <source>
        <dbReference type="Proteomes" id="UP001305521"/>
    </source>
</evidence>
<evidence type="ECO:0000313" key="2">
    <source>
        <dbReference type="EMBL" id="WPB84569.1"/>
    </source>
</evidence>
<accession>A0ABZ0PFQ6</accession>
<sequence length="77" mass="7685">MAGLFRAPKPVVVPPQAPAPSPEPAPVATPPAQAAEAARTQSRAGARQGIQGTIATSARGVLAPLPVALTRKSLLGE</sequence>
<gene>
    <name evidence="2" type="ORF">R9Z33_21035</name>
</gene>
<evidence type="ECO:0000256" key="1">
    <source>
        <dbReference type="SAM" id="MobiDB-lite"/>
    </source>
</evidence>
<dbReference type="EMBL" id="CP137852">
    <property type="protein sequence ID" value="WPB84569.1"/>
    <property type="molecule type" value="Genomic_DNA"/>
</dbReference>
<reference evidence="2 3" key="1">
    <citation type="submission" date="2023-11" db="EMBL/GenBank/DDBJ databases">
        <title>Arctic aerobic anoxygenic photoheterotroph Sediminicoccus rosea KRV36 adapts its photosynthesis to long days of polar summer.</title>
        <authorList>
            <person name="Tomasch J."/>
            <person name="Kopejtka K."/>
            <person name="Bily T."/>
            <person name="Gardiner A.T."/>
            <person name="Gardian Z."/>
            <person name="Shivaramu S."/>
            <person name="Koblizek M."/>
            <person name="Engelhardt F."/>
            <person name="Kaftan D."/>
        </authorList>
    </citation>
    <scope>NUCLEOTIDE SEQUENCE [LARGE SCALE GENOMIC DNA]</scope>
    <source>
        <strain evidence="2 3">R-30</strain>
    </source>
</reference>
<organism evidence="2 3">
    <name type="scientific">Sediminicoccus rosea</name>
    <dbReference type="NCBI Taxonomy" id="1225128"/>
    <lineage>
        <taxon>Bacteria</taxon>
        <taxon>Pseudomonadati</taxon>
        <taxon>Pseudomonadota</taxon>
        <taxon>Alphaproteobacteria</taxon>
        <taxon>Acetobacterales</taxon>
        <taxon>Roseomonadaceae</taxon>
        <taxon>Sediminicoccus</taxon>
    </lineage>
</organism>
<feature type="region of interest" description="Disordered" evidence="1">
    <location>
        <begin position="1"/>
        <end position="49"/>
    </location>
</feature>
<feature type="compositionally biased region" description="Pro residues" evidence="1">
    <location>
        <begin position="11"/>
        <end position="29"/>
    </location>
</feature>